<dbReference type="Pfam" id="PF00095">
    <property type="entry name" value="WAP"/>
    <property type="match status" value="1"/>
</dbReference>
<dbReference type="OrthoDB" id="406800at2759"/>
<name>A0A1L8FIW9_XENLA</name>
<evidence type="ECO:0000313" key="4">
    <source>
        <dbReference type="RefSeq" id="XP_041425927.1"/>
    </source>
</evidence>
<proteinExistence type="predicted"/>
<protein>
    <submittedName>
        <fullName evidence="4">Waprin-Phi1-like</fullName>
    </submittedName>
</protein>
<keyword evidence="3" id="KW-1185">Reference proteome</keyword>
<dbReference type="PROSITE" id="PS51390">
    <property type="entry name" value="WAP"/>
    <property type="match status" value="1"/>
</dbReference>
<dbReference type="Proteomes" id="UP000186698">
    <property type="component" value="Chromosome 7L"/>
</dbReference>
<dbReference type="InterPro" id="IPR036645">
    <property type="entry name" value="Elafin-like_sf"/>
</dbReference>
<dbReference type="GO" id="GO:0005576">
    <property type="term" value="C:extracellular region"/>
    <property type="evidence" value="ECO:0007669"/>
    <property type="project" value="InterPro"/>
</dbReference>
<evidence type="ECO:0000313" key="3">
    <source>
        <dbReference type="Proteomes" id="UP000186698"/>
    </source>
</evidence>
<evidence type="ECO:0000256" key="2">
    <source>
        <dbReference type="SAM" id="SignalP"/>
    </source>
</evidence>
<dbReference type="AlphaFoldDB" id="A0A1L8FIW9"/>
<accession>A0A1L8FIW9</accession>
<dbReference type="GO" id="GO:0030414">
    <property type="term" value="F:peptidase inhibitor activity"/>
    <property type="evidence" value="ECO:0007669"/>
    <property type="project" value="InterPro"/>
</dbReference>
<dbReference type="Gene3D" id="4.10.75.10">
    <property type="entry name" value="Elafin-like"/>
    <property type="match status" value="1"/>
</dbReference>
<dbReference type="PRINTS" id="PR00003">
    <property type="entry name" value="4DISULPHCORE"/>
</dbReference>
<dbReference type="PaxDb" id="8355-A0A1L8FIW9"/>
<dbReference type="OMA" id="QSEIHIE"/>
<gene>
    <name evidence="4" type="primary">LOC121395716</name>
</gene>
<dbReference type="SUPFAM" id="SSF57256">
    <property type="entry name" value="Elafin-like"/>
    <property type="match status" value="1"/>
</dbReference>
<dbReference type="SMART" id="SM00217">
    <property type="entry name" value="WAP"/>
    <property type="match status" value="1"/>
</dbReference>
<feature type="compositionally biased region" description="Basic and acidic residues" evidence="1">
    <location>
        <begin position="24"/>
        <end position="34"/>
    </location>
</feature>
<dbReference type="InterPro" id="IPR008197">
    <property type="entry name" value="WAP_dom"/>
</dbReference>
<feature type="signal peptide" evidence="2">
    <location>
        <begin position="1"/>
        <end position="17"/>
    </location>
</feature>
<feature type="chain" id="PRO_5043949325" evidence="2">
    <location>
        <begin position="18"/>
        <end position="146"/>
    </location>
</feature>
<dbReference type="GeneID" id="121395716"/>
<dbReference type="RefSeq" id="XP_041425927.1">
    <property type="nucleotide sequence ID" value="XM_041569993.1"/>
</dbReference>
<sequence>MMLRVLIFSALLCLALAHESSEEHGHSEENHSENHSVNPSENPSVKRGHCPIVPSGNNVTLAACATSCPGGSNCSNIECSSDTNCTGIEKCCNTGCGMACVYPEYKSPCVEDIDCAGILICCKGHCVLPKPPKKWLIGKLSKPKCD</sequence>
<keyword evidence="2" id="KW-0732">Signal</keyword>
<dbReference type="KEGG" id="xla:121395716"/>
<reference evidence="4" key="1">
    <citation type="submission" date="2025-08" db="UniProtKB">
        <authorList>
            <consortium name="RefSeq"/>
        </authorList>
    </citation>
    <scope>IDENTIFICATION</scope>
    <source>
        <strain evidence="4">J_2021</strain>
        <tissue evidence="4">Erythrocytes</tissue>
    </source>
</reference>
<organism evidence="3 4">
    <name type="scientific">Xenopus laevis</name>
    <name type="common">African clawed frog</name>
    <dbReference type="NCBI Taxonomy" id="8355"/>
    <lineage>
        <taxon>Eukaryota</taxon>
        <taxon>Metazoa</taxon>
        <taxon>Chordata</taxon>
        <taxon>Craniata</taxon>
        <taxon>Vertebrata</taxon>
        <taxon>Euteleostomi</taxon>
        <taxon>Amphibia</taxon>
        <taxon>Batrachia</taxon>
        <taxon>Anura</taxon>
        <taxon>Pipoidea</taxon>
        <taxon>Pipidae</taxon>
        <taxon>Xenopodinae</taxon>
        <taxon>Xenopus</taxon>
        <taxon>Xenopus</taxon>
    </lineage>
</organism>
<feature type="compositionally biased region" description="Low complexity" evidence="1">
    <location>
        <begin position="35"/>
        <end position="45"/>
    </location>
</feature>
<feature type="region of interest" description="Disordered" evidence="1">
    <location>
        <begin position="24"/>
        <end position="45"/>
    </location>
</feature>
<evidence type="ECO:0000256" key="1">
    <source>
        <dbReference type="SAM" id="MobiDB-lite"/>
    </source>
</evidence>